<comment type="similarity">
    <text evidence="1">Belongs to the UPF0065 (bug) family.</text>
</comment>
<dbReference type="Pfam" id="PF03401">
    <property type="entry name" value="TctC"/>
    <property type="match status" value="1"/>
</dbReference>
<dbReference type="PANTHER" id="PTHR42928:SF5">
    <property type="entry name" value="BLR1237 PROTEIN"/>
    <property type="match status" value="1"/>
</dbReference>
<protein>
    <submittedName>
        <fullName evidence="3">Tripartite tricarboxylate transporter substrate binding protein</fullName>
    </submittedName>
</protein>
<feature type="signal peptide" evidence="2">
    <location>
        <begin position="1"/>
        <end position="23"/>
    </location>
</feature>
<dbReference type="InterPro" id="IPR042100">
    <property type="entry name" value="Bug_dom1"/>
</dbReference>
<name>A0ABT2PJL2_9BURK</name>
<evidence type="ECO:0000256" key="2">
    <source>
        <dbReference type="SAM" id="SignalP"/>
    </source>
</evidence>
<dbReference type="Gene3D" id="3.40.190.150">
    <property type="entry name" value="Bordetella uptake gene, domain 1"/>
    <property type="match status" value="1"/>
</dbReference>
<sequence>MKSTLVSLVLGSVSWLGLSLAHGAPPPYPSKPITVIVPFSAGGVVDVQTRAVTQRLAVELGQPIVVEAKSGAGGNIAADFVARAAADGYTLLVSAPYITLNPLLENSLRWSPKSFAPVARFAQSPSYLVVPASSPVQSLKEFVQLAKKATPPLQFASGGVGTTQDMAVQMLQHEAGIRLEAVLYKGAPPMIPDLLNAVLPMSVVPSSVAYPHILSGRLRALANTSGSRSTQLPKVPTIAEAGYPGSTALSWYGLHAPAGTPPEIIQKLEAAIQAATRTPEVRERLVSASGEEAFLNTADFAHFVKTDAQRWEAAVKAVKP</sequence>
<dbReference type="InterPro" id="IPR005064">
    <property type="entry name" value="BUG"/>
</dbReference>
<comment type="caution">
    <text evidence="3">The sequence shown here is derived from an EMBL/GenBank/DDBJ whole genome shotgun (WGS) entry which is preliminary data.</text>
</comment>
<proteinExistence type="inferred from homology"/>
<evidence type="ECO:0000256" key="1">
    <source>
        <dbReference type="ARBA" id="ARBA00006987"/>
    </source>
</evidence>
<dbReference type="Proteomes" id="UP001525968">
    <property type="component" value="Unassembled WGS sequence"/>
</dbReference>
<dbReference type="RefSeq" id="WP_261499782.1">
    <property type="nucleotide sequence ID" value="NZ_JAODYH010000004.1"/>
</dbReference>
<dbReference type="Gene3D" id="3.40.190.10">
    <property type="entry name" value="Periplasmic binding protein-like II"/>
    <property type="match status" value="1"/>
</dbReference>
<feature type="chain" id="PRO_5045839357" evidence="2">
    <location>
        <begin position="24"/>
        <end position="320"/>
    </location>
</feature>
<reference evidence="3 4" key="1">
    <citation type="submission" date="2022-09" db="EMBL/GenBank/DDBJ databases">
        <title>Draft genome of isolate Be4.</title>
        <authorList>
            <person name="Sanchez-Castro I."/>
            <person name="Martinez-Rodriguez P."/>
            <person name="Descostes M."/>
            <person name="Merroun M."/>
        </authorList>
    </citation>
    <scope>NUCLEOTIDE SEQUENCE [LARGE SCALE GENOMIC DNA]</scope>
    <source>
        <strain evidence="3 4">Be4</strain>
    </source>
</reference>
<evidence type="ECO:0000313" key="3">
    <source>
        <dbReference type="EMBL" id="MCT9810671.1"/>
    </source>
</evidence>
<dbReference type="PIRSF" id="PIRSF017082">
    <property type="entry name" value="YflP"/>
    <property type="match status" value="1"/>
</dbReference>
<dbReference type="PANTHER" id="PTHR42928">
    <property type="entry name" value="TRICARBOXYLATE-BINDING PROTEIN"/>
    <property type="match status" value="1"/>
</dbReference>
<gene>
    <name evidence="3" type="ORF">N0K08_08500</name>
</gene>
<organism evidence="3 4">
    <name type="scientific">Acidovorax bellezanensis</name>
    <dbReference type="NCBI Taxonomy" id="2976702"/>
    <lineage>
        <taxon>Bacteria</taxon>
        <taxon>Pseudomonadati</taxon>
        <taxon>Pseudomonadota</taxon>
        <taxon>Betaproteobacteria</taxon>
        <taxon>Burkholderiales</taxon>
        <taxon>Comamonadaceae</taxon>
        <taxon>Acidovorax</taxon>
    </lineage>
</organism>
<dbReference type="SUPFAM" id="SSF53850">
    <property type="entry name" value="Periplasmic binding protein-like II"/>
    <property type="match status" value="1"/>
</dbReference>
<accession>A0ABT2PJL2</accession>
<dbReference type="EMBL" id="JAODYH010000004">
    <property type="protein sequence ID" value="MCT9810671.1"/>
    <property type="molecule type" value="Genomic_DNA"/>
</dbReference>
<dbReference type="CDD" id="cd07012">
    <property type="entry name" value="PBP2_Bug_TTT"/>
    <property type="match status" value="1"/>
</dbReference>
<keyword evidence="2" id="KW-0732">Signal</keyword>
<keyword evidence="4" id="KW-1185">Reference proteome</keyword>
<evidence type="ECO:0000313" key="4">
    <source>
        <dbReference type="Proteomes" id="UP001525968"/>
    </source>
</evidence>